<proteinExistence type="predicted"/>
<evidence type="ECO:0000256" key="8">
    <source>
        <dbReference type="ARBA" id="ARBA00022777"/>
    </source>
</evidence>
<dbReference type="InterPro" id="IPR036890">
    <property type="entry name" value="HATPase_C_sf"/>
</dbReference>
<keyword evidence="9" id="KW-0067">ATP-binding</keyword>
<dbReference type="CDD" id="cd16917">
    <property type="entry name" value="HATPase_UhpB-NarQ-NarX-like"/>
    <property type="match status" value="1"/>
</dbReference>
<evidence type="ECO:0000256" key="5">
    <source>
        <dbReference type="ARBA" id="ARBA00022679"/>
    </source>
</evidence>
<dbReference type="Gene3D" id="1.20.5.1930">
    <property type="match status" value="1"/>
</dbReference>
<evidence type="ECO:0000256" key="12">
    <source>
        <dbReference type="ARBA" id="ARBA00023136"/>
    </source>
</evidence>
<dbReference type="SMART" id="SM00387">
    <property type="entry name" value="HATPase_c"/>
    <property type="match status" value="1"/>
</dbReference>
<evidence type="ECO:0000256" key="2">
    <source>
        <dbReference type="ARBA" id="ARBA00004141"/>
    </source>
</evidence>
<dbReference type="PANTHER" id="PTHR24421:SF10">
    <property type="entry name" value="NITRATE_NITRITE SENSOR PROTEIN NARQ"/>
    <property type="match status" value="1"/>
</dbReference>
<dbReference type="PROSITE" id="PS50109">
    <property type="entry name" value="HIS_KIN"/>
    <property type="match status" value="1"/>
</dbReference>
<organism evidence="15 16">
    <name type="scientific">Fibrella forsythiae</name>
    <dbReference type="NCBI Taxonomy" id="2817061"/>
    <lineage>
        <taxon>Bacteria</taxon>
        <taxon>Pseudomonadati</taxon>
        <taxon>Bacteroidota</taxon>
        <taxon>Cytophagia</taxon>
        <taxon>Cytophagales</taxon>
        <taxon>Spirosomataceae</taxon>
        <taxon>Fibrella</taxon>
    </lineage>
</organism>
<evidence type="ECO:0000256" key="6">
    <source>
        <dbReference type="ARBA" id="ARBA00022692"/>
    </source>
</evidence>
<dbReference type="Gene3D" id="3.30.565.10">
    <property type="entry name" value="Histidine kinase-like ATPase, C-terminal domain"/>
    <property type="match status" value="1"/>
</dbReference>
<dbReference type="RefSeq" id="WP_207329430.1">
    <property type="nucleotide sequence ID" value="NZ_JAFMYW010000003.1"/>
</dbReference>
<evidence type="ECO:0000256" key="13">
    <source>
        <dbReference type="SAM" id="Phobius"/>
    </source>
</evidence>
<dbReference type="EMBL" id="JAFMYW010000003">
    <property type="protein sequence ID" value="MBO0949473.1"/>
    <property type="molecule type" value="Genomic_DNA"/>
</dbReference>
<dbReference type="EC" id="2.7.13.3" evidence="3"/>
<dbReference type="InterPro" id="IPR050482">
    <property type="entry name" value="Sensor_HK_TwoCompSys"/>
</dbReference>
<keyword evidence="10 13" id="KW-1133">Transmembrane helix</keyword>
<reference evidence="15 16" key="1">
    <citation type="submission" date="2021-03" db="EMBL/GenBank/DDBJ databases">
        <title>Fibrella sp. HMF5405 genome sequencing and assembly.</title>
        <authorList>
            <person name="Kang H."/>
            <person name="Kim H."/>
            <person name="Bae S."/>
            <person name="Joh K."/>
        </authorList>
    </citation>
    <scope>NUCLEOTIDE SEQUENCE [LARGE SCALE GENOMIC DNA]</scope>
    <source>
        <strain evidence="15 16">HMF5405</strain>
    </source>
</reference>
<evidence type="ECO:0000256" key="3">
    <source>
        <dbReference type="ARBA" id="ARBA00012438"/>
    </source>
</evidence>
<accession>A0ABS3JHJ6</accession>
<keyword evidence="4" id="KW-0597">Phosphoprotein</keyword>
<feature type="transmembrane region" description="Helical" evidence="13">
    <location>
        <begin position="188"/>
        <end position="210"/>
    </location>
</feature>
<dbReference type="InterPro" id="IPR011712">
    <property type="entry name" value="Sig_transdc_His_kin_sub3_dim/P"/>
</dbReference>
<dbReference type="Pfam" id="PF07730">
    <property type="entry name" value="HisKA_3"/>
    <property type="match status" value="1"/>
</dbReference>
<dbReference type="InterPro" id="IPR003594">
    <property type="entry name" value="HATPase_dom"/>
</dbReference>
<dbReference type="Pfam" id="PF13675">
    <property type="entry name" value="PilJ"/>
    <property type="match status" value="1"/>
</dbReference>
<feature type="domain" description="Histidine kinase" evidence="14">
    <location>
        <begin position="284"/>
        <end position="476"/>
    </location>
</feature>
<keyword evidence="12 13" id="KW-0472">Membrane</keyword>
<evidence type="ECO:0000259" key="14">
    <source>
        <dbReference type="PROSITE" id="PS50109"/>
    </source>
</evidence>
<evidence type="ECO:0000313" key="16">
    <source>
        <dbReference type="Proteomes" id="UP000664628"/>
    </source>
</evidence>
<dbReference type="InterPro" id="IPR005467">
    <property type="entry name" value="His_kinase_dom"/>
</dbReference>
<evidence type="ECO:0000256" key="11">
    <source>
        <dbReference type="ARBA" id="ARBA00023012"/>
    </source>
</evidence>
<keyword evidence="7" id="KW-0547">Nucleotide-binding</keyword>
<keyword evidence="5" id="KW-0808">Transferase</keyword>
<evidence type="ECO:0000256" key="4">
    <source>
        <dbReference type="ARBA" id="ARBA00022553"/>
    </source>
</evidence>
<evidence type="ECO:0000256" key="7">
    <source>
        <dbReference type="ARBA" id="ARBA00022741"/>
    </source>
</evidence>
<keyword evidence="8" id="KW-0418">Kinase</keyword>
<comment type="subcellular location">
    <subcellularLocation>
        <location evidence="2">Membrane</location>
        <topology evidence="2">Multi-pass membrane protein</topology>
    </subcellularLocation>
</comment>
<keyword evidence="11" id="KW-0902">Two-component regulatory system</keyword>
<name>A0ABS3JHJ6_9BACT</name>
<evidence type="ECO:0000313" key="15">
    <source>
        <dbReference type="EMBL" id="MBO0949473.1"/>
    </source>
</evidence>
<keyword evidence="16" id="KW-1185">Reference proteome</keyword>
<dbReference type="PANTHER" id="PTHR24421">
    <property type="entry name" value="NITRATE/NITRITE SENSOR PROTEIN NARX-RELATED"/>
    <property type="match status" value="1"/>
</dbReference>
<evidence type="ECO:0000256" key="1">
    <source>
        <dbReference type="ARBA" id="ARBA00000085"/>
    </source>
</evidence>
<gene>
    <name evidence="15" type="ORF">J2I46_12835</name>
</gene>
<dbReference type="InterPro" id="IPR029095">
    <property type="entry name" value="NarX-like_N"/>
</dbReference>
<keyword evidence="6 13" id="KW-0812">Transmembrane</keyword>
<protein>
    <recommendedName>
        <fullName evidence="3">histidine kinase</fullName>
        <ecNumber evidence="3">2.7.13.3</ecNumber>
    </recommendedName>
</protein>
<comment type="caution">
    <text evidence="15">The sequence shown here is derived from an EMBL/GenBank/DDBJ whole genome shotgun (WGS) entry which is preliminary data.</text>
</comment>
<dbReference type="Proteomes" id="UP000664628">
    <property type="component" value="Unassembled WGS sequence"/>
</dbReference>
<sequence>MKLLPMFTRSLTYRYLLALSLVAGLAIWGQVLVQRQLNEQENDSWLINYAGRQRFQSQAIVKDVLLLTTASSVVDTKQVVAELTQLLATWERYHLELRTGKLTDLNAQHVNSDTIRNMFGAIQPHFEAIRLKTRYLLDRPKLTPGDKNQAIEAILAHERPFLTQMDQIVRQYQHEAQQKIETLQGIEWVLMSVTLLVLLLEALLIFNPVVQTLRATFTQLTTARQQAEAANEALIASNTSLQQTQQQLLRESGLRHQQQLSEQRIRMASLVQGQEDERRRLSRDLHDGIGQMLTGLKLLAENLRSAHLLPDNEQRTYASLKGLVVKIIQETRHISNNLMPPVLSDFGLEPALRYVAEQAVNQSGMTIRVLAQGADTRLEQSLEIGLYRIAQEALTNAIRHANATDIDIELRIRENRLLLAISDNGRGVGTAQGDDVVNGQGLHNMRQRARLMDGVFRLISQPNQGTRIVVTIPLDTEVADPLSLASQKDTEAIQNLKP</sequence>
<dbReference type="Pfam" id="PF02518">
    <property type="entry name" value="HATPase_c"/>
    <property type="match status" value="1"/>
</dbReference>
<dbReference type="SUPFAM" id="SSF55874">
    <property type="entry name" value="ATPase domain of HSP90 chaperone/DNA topoisomerase II/histidine kinase"/>
    <property type="match status" value="1"/>
</dbReference>
<evidence type="ECO:0000256" key="9">
    <source>
        <dbReference type="ARBA" id="ARBA00022840"/>
    </source>
</evidence>
<evidence type="ECO:0000256" key="10">
    <source>
        <dbReference type="ARBA" id="ARBA00022989"/>
    </source>
</evidence>
<comment type="catalytic activity">
    <reaction evidence="1">
        <text>ATP + protein L-histidine = ADP + protein N-phospho-L-histidine.</text>
        <dbReference type="EC" id="2.7.13.3"/>
    </reaction>
</comment>